<protein>
    <submittedName>
        <fullName evidence="1">Uncharacterized protein</fullName>
    </submittedName>
</protein>
<gene>
    <name evidence="1" type="ORF">C5167_040192</name>
</gene>
<name>A0A4Y7IHR2_PAPSO</name>
<reference evidence="1 2" key="1">
    <citation type="journal article" date="2018" name="Science">
        <title>The opium poppy genome and morphinan production.</title>
        <authorList>
            <person name="Guo L."/>
            <person name="Winzer T."/>
            <person name="Yang X."/>
            <person name="Li Y."/>
            <person name="Ning Z."/>
            <person name="He Z."/>
            <person name="Teodor R."/>
            <person name="Lu Y."/>
            <person name="Bowser T.A."/>
            <person name="Graham I.A."/>
            <person name="Ye K."/>
        </authorList>
    </citation>
    <scope>NUCLEOTIDE SEQUENCE [LARGE SCALE GENOMIC DNA]</scope>
    <source>
        <strain evidence="2">cv. HN1</strain>
        <tissue evidence="1">Leaves</tissue>
    </source>
</reference>
<dbReference type="EMBL" id="CM010715">
    <property type="protein sequence ID" value="RZC47251.1"/>
    <property type="molecule type" value="Genomic_DNA"/>
</dbReference>
<accession>A0A4Y7IHR2</accession>
<dbReference type="Proteomes" id="UP000316621">
    <property type="component" value="Chromosome 1"/>
</dbReference>
<sequence>MSDFITRITFGYHTRNAANRALLLVRQLHSIFQLVILNDSLFCGNILLQDDICGRDIVVTRIAANAVWSSRVHNALTVASHIWVT</sequence>
<evidence type="ECO:0000313" key="2">
    <source>
        <dbReference type="Proteomes" id="UP000316621"/>
    </source>
</evidence>
<dbReference type="Gramene" id="RZC47251">
    <property type="protein sequence ID" value="RZC47251"/>
    <property type="gene ID" value="C5167_040192"/>
</dbReference>
<proteinExistence type="predicted"/>
<evidence type="ECO:0000313" key="1">
    <source>
        <dbReference type="EMBL" id="RZC47251.1"/>
    </source>
</evidence>
<organism evidence="1 2">
    <name type="scientific">Papaver somniferum</name>
    <name type="common">Opium poppy</name>
    <dbReference type="NCBI Taxonomy" id="3469"/>
    <lineage>
        <taxon>Eukaryota</taxon>
        <taxon>Viridiplantae</taxon>
        <taxon>Streptophyta</taxon>
        <taxon>Embryophyta</taxon>
        <taxon>Tracheophyta</taxon>
        <taxon>Spermatophyta</taxon>
        <taxon>Magnoliopsida</taxon>
        <taxon>Ranunculales</taxon>
        <taxon>Papaveraceae</taxon>
        <taxon>Papaveroideae</taxon>
        <taxon>Papaver</taxon>
    </lineage>
</organism>
<keyword evidence="2" id="KW-1185">Reference proteome</keyword>
<dbReference type="AlphaFoldDB" id="A0A4Y7IHR2"/>